<evidence type="ECO:0000313" key="3">
    <source>
        <dbReference type="Proteomes" id="UP000704176"/>
    </source>
</evidence>
<keyword evidence="3" id="KW-1185">Reference proteome</keyword>
<evidence type="ECO:0000313" key="2">
    <source>
        <dbReference type="EMBL" id="MBZ6078924.1"/>
    </source>
</evidence>
<dbReference type="EMBL" id="JAIRBM010000024">
    <property type="protein sequence ID" value="MBZ6078924.1"/>
    <property type="molecule type" value="Genomic_DNA"/>
</dbReference>
<comment type="caution">
    <text evidence="2">The sequence shown here is derived from an EMBL/GenBank/DDBJ whole genome shotgun (WGS) entry which is preliminary data.</text>
</comment>
<reference evidence="2 3" key="1">
    <citation type="submission" date="2021-09" db="EMBL/GenBank/DDBJ databases">
        <title>The complete genome sequence of a new microorganism.</title>
        <authorList>
            <person name="Zi Z."/>
        </authorList>
    </citation>
    <scope>NUCLEOTIDE SEQUENCE [LARGE SCALE GENOMIC DNA]</scope>
    <source>
        <strain evidence="2 3">WGZ8</strain>
    </source>
</reference>
<sequence>MSVLKSVIGNSGPKTDRRGRVTIQVESYEDGFIHGTDLLTGELVKARLSDEGETKSFYTRSDEPDEERSKRAKAILKKRPTVSDLANPAEKSFVPPGGVIELSDARQYRNSGIIIGRWPETVVNDPAQELPLVGMIEVQRRQKKGEGKGVAHEVTITIPSLAVTGSDVDEMAVYNMLSGRLTNIHGTLTDNGAYTGVAIHLTDASGSDEPYVSQMFVPFIEEDGHSKPSQDGLSFMLEDRTYSCEDVRAKNRLINISALAACTKTLGNDPSLIKVADEESAKIRDTIFNGVQSGAIRVTVVPMIKFNAMEHLNEDCSYDGKLANFVDKGYFAGTICARFKSKKGEEFSSAAAKFIRFSQPTVAADHKVNRLKDIVVSAAASLGLAKENEADHGIDLDDHIMEPEEDLAYSSGPSL</sequence>
<protein>
    <recommendedName>
        <fullName evidence="4">DUF2213 domain-containing protein</fullName>
    </recommendedName>
</protein>
<gene>
    <name evidence="2" type="ORF">K9B37_21945</name>
</gene>
<feature type="region of interest" description="Disordered" evidence="1">
    <location>
        <begin position="51"/>
        <end position="70"/>
    </location>
</feature>
<dbReference type="RefSeq" id="WP_224315676.1">
    <property type="nucleotide sequence ID" value="NZ_JAIRBM010000024.1"/>
</dbReference>
<proteinExistence type="predicted"/>
<evidence type="ECO:0008006" key="4">
    <source>
        <dbReference type="Google" id="ProtNLM"/>
    </source>
</evidence>
<accession>A0ABS7VUS7</accession>
<organism evidence="2 3">
    <name type="scientific">Microvirga puerhi</name>
    <dbReference type="NCBI Taxonomy" id="2876078"/>
    <lineage>
        <taxon>Bacteria</taxon>
        <taxon>Pseudomonadati</taxon>
        <taxon>Pseudomonadota</taxon>
        <taxon>Alphaproteobacteria</taxon>
        <taxon>Hyphomicrobiales</taxon>
        <taxon>Methylobacteriaceae</taxon>
        <taxon>Microvirga</taxon>
    </lineage>
</organism>
<evidence type="ECO:0000256" key="1">
    <source>
        <dbReference type="SAM" id="MobiDB-lite"/>
    </source>
</evidence>
<dbReference type="Proteomes" id="UP000704176">
    <property type="component" value="Unassembled WGS sequence"/>
</dbReference>
<name>A0ABS7VUS7_9HYPH</name>